<accession>A0A836CEP1</accession>
<evidence type="ECO:0000313" key="1">
    <source>
        <dbReference type="EMBL" id="KAG5183012.1"/>
    </source>
</evidence>
<comment type="caution">
    <text evidence="1">The sequence shown here is derived from an EMBL/GenBank/DDBJ whole genome shotgun (WGS) entry which is preliminary data.</text>
</comment>
<dbReference type="EMBL" id="JAFCMP010000223">
    <property type="protein sequence ID" value="KAG5183012.1"/>
    <property type="molecule type" value="Genomic_DNA"/>
</dbReference>
<protein>
    <submittedName>
        <fullName evidence="1">Uncharacterized protein</fullName>
    </submittedName>
</protein>
<name>A0A836CEP1_9STRA</name>
<reference evidence="1" key="1">
    <citation type="submission" date="2021-02" db="EMBL/GenBank/DDBJ databases">
        <title>First Annotated Genome of the Yellow-green Alga Tribonema minus.</title>
        <authorList>
            <person name="Mahan K.M."/>
        </authorList>
    </citation>
    <scope>NUCLEOTIDE SEQUENCE</scope>
    <source>
        <strain evidence="1">UTEX B ZZ1240</strain>
    </source>
</reference>
<proteinExistence type="predicted"/>
<sequence length="228" mass="25838">MPALALDEATMCCIDGKVPFRFGVYKDGTWKLGDVMRVLNYYNDNFLDEGKVTLLHVKEGGLQWPGTAASSAQWSADVAYAGDDLFPRQLRLCCSGKSSWPAATSHYWPWGRGRRMEDFEIAEGLLELRAKCSPSLGMVADMIDAFRACRYPLAYTEGVITEGGPEDVRRFKKSVIRKWYLKPTCNEWRRPEEECDCQGLGRVYICDGVWASCWCRGGDGLTTDYHEW</sequence>
<organism evidence="1 2">
    <name type="scientific">Tribonema minus</name>
    <dbReference type="NCBI Taxonomy" id="303371"/>
    <lineage>
        <taxon>Eukaryota</taxon>
        <taxon>Sar</taxon>
        <taxon>Stramenopiles</taxon>
        <taxon>Ochrophyta</taxon>
        <taxon>PX clade</taxon>
        <taxon>Xanthophyceae</taxon>
        <taxon>Tribonematales</taxon>
        <taxon>Tribonemataceae</taxon>
        <taxon>Tribonema</taxon>
    </lineage>
</organism>
<dbReference type="Proteomes" id="UP000664859">
    <property type="component" value="Unassembled WGS sequence"/>
</dbReference>
<gene>
    <name evidence="1" type="ORF">JKP88DRAFT_272973</name>
</gene>
<keyword evidence="2" id="KW-1185">Reference proteome</keyword>
<evidence type="ECO:0000313" key="2">
    <source>
        <dbReference type="Proteomes" id="UP000664859"/>
    </source>
</evidence>
<dbReference type="AlphaFoldDB" id="A0A836CEP1"/>